<feature type="region of interest" description="Disordered" evidence="1">
    <location>
        <begin position="608"/>
        <end position="628"/>
    </location>
</feature>
<organism evidence="2 3">
    <name type="scientific">Heterostelium pallidum (strain ATCC 26659 / Pp 5 / PN500)</name>
    <name type="common">Cellular slime mold</name>
    <name type="synonym">Polysphondylium pallidum</name>
    <dbReference type="NCBI Taxonomy" id="670386"/>
    <lineage>
        <taxon>Eukaryota</taxon>
        <taxon>Amoebozoa</taxon>
        <taxon>Evosea</taxon>
        <taxon>Eumycetozoa</taxon>
        <taxon>Dictyostelia</taxon>
        <taxon>Acytosteliales</taxon>
        <taxon>Acytosteliaceae</taxon>
        <taxon>Heterostelium</taxon>
    </lineage>
</organism>
<dbReference type="EMBL" id="ADBJ01000008">
    <property type="protein sequence ID" value="EFA84968.1"/>
    <property type="molecule type" value="Genomic_DNA"/>
</dbReference>
<gene>
    <name evidence="2" type="ORF">PPL_01962</name>
</gene>
<accession>D3B0Z4</accession>
<dbReference type="InParanoid" id="D3B0Z4"/>
<proteinExistence type="predicted"/>
<keyword evidence="3" id="KW-1185">Reference proteome</keyword>
<dbReference type="RefSeq" id="XP_020437078.1">
    <property type="nucleotide sequence ID" value="XM_020572961.1"/>
</dbReference>
<protein>
    <recommendedName>
        <fullName evidence="4">Ankyrin repeat-containing protein</fullName>
    </recommendedName>
</protein>
<evidence type="ECO:0000313" key="3">
    <source>
        <dbReference type="Proteomes" id="UP000001396"/>
    </source>
</evidence>
<dbReference type="AlphaFoldDB" id="D3B0Z4"/>
<dbReference type="SUPFAM" id="SSF48403">
    <property type="entry name" value="Ankyrin repeat"/>
    <property type="match status" value="1"/>
</dbReference>
<evidence type="ECO:0000256" key="1">
    <source>
        <dbReference type="SAM" id="MobiDB-lite"/>
    </source>
</evidence>
<dbReference type="GeneID" id="31357488"/>
<evidence type="ECO:0000313" key="2">
    <source>
        <dbReference type="EMBL" id="EFA84968.1"/>
    </source>
</evidence>
<comment type="caution">
    <text evidence="2">The sequence shown here is derived from an EMBL/GenBank/DDBJ whole genome shotgun (WGS) entry which is preliminary data.</text>
</comment>
<reference evidence="2 3" key="1">
    <citation type="journal article" date="2011" name="Genome Res.">
        <title>Phylogeny-wide analysis of social amoeba genomes highlights ancient origins for complex intercellular communication.</title>
        <authorList>
            <person name="Heidel A.J."/>
            <person name="Lawal H.M."/>
            <person name="Felder M."/>
            <person name="Schilde C."/>
            <person name="Helps N.R."/>
            <person name="Tunggal B."/>
            <person name="Rivero F."/>
            <person name="John U."/>
            <person name="Schleicher M."/>
            <person name="Eichinger L."/>
            <person name="Platzer M."/>
            <person name="Noegel A.A."/>
            <person name="Schaap P."/>
            <person name="Gloeckner G."/>
        </authorList>
    </citation>
    <scope>NUCLEOTIDE SEQUENCE [LARGE SCALE GENOMIC DNA]</scope>
    <source>
        <strain evidence="3">ATCC 26659 / Pp 5 / PN500</strain>
    </source>
</reference>
<feature type="compositionally biased region" description="Acidic residues" evidence="1">
    <location>
        <begin position="610"/>
        <end position="628"/>
    </location>
</feature>
<dbReference type="Proteomes" id="UP000001396">
    <property type="component" value="Unassembled WGS sequence"/>
</dbReference>
<feature type="compositionally biased region" description="Low complexity" evidence="1">
    <location>
        <begin position="137"/>
        <end position="153"/>
    </location>
</feature>
<evidence type="ECO:0008006" key="4">
    <source>
        <dbReference type="Google" id="ProtNLM"/>
    </source>
</evidence>
<dbReference type="InterPro" id="IPR036770">
    <property type="entry name" value="Ankyrin_rpt-contain_sf"/>
</dbReference>
<feature type="region of interest" description="Disordered" evidence="1">
    <location>
        <begin position="97"/>
        <end position="153"/>
    </location>
</feature>
<sequence>MNINKDDDVRKQLFLSIIKNKVTRVKVSKYINLIHRQLYPLKRRYVWSELEEVTSIETLGKLRVFSLIYKQFEKSEELYNRLDWGTVISGRPLATNETKPSDLVTSTPSTSTRKRSTSTKYADFISSTTSKRKNKKNNNNNEQQHQQQQQLQENQTISVVKRHQFMSYSKLKYAIRLAVESDNLDLLKFVWTRYAFGKDHYSEKYSFIGNFLLSIAKYDRLELLKYALEAKILGIYELEPKIDYFLEKAAIKVIKYLNANYRFLLARKPLYYMAKSGDIEFIKSLKLTAASRLKAIYHAAVGGQVEMLEYLFDETGYDEELAIDSLFKILEELQKTGHLGAFRYLCERYNLDLRPHSSKLVRLFQPWSVQIHVQEYVRERIASFNRAEGLPTNDFAVYSGYYNRPVNIMLSDEQKEAAQIKDMISRTTDLEHFIYLYGLYGKSVTLNLESCDYPREIFQYLYDQTAVPKMKRQMPVDMINRGWDVIEFLFDRHPEFSIYNLYRMTILYNHVSLMRKYRSKYPDQKGKGFTSYIEESGSYEMTKYLNETTPNEVCTYGMHYAAAHNDLDSLLYLYFHREEGFQMKGLRRRARVYTPDIQYFLKYIYGHEPNEEEEEDEEKEEEKEDDYYDDVCKDVKSEILEHSEHIKKKQRNK</sequence>
<name>D3B0Z4_HETP5</name>